<organism evidence="1 2">
    <name type="scientific">Agaricicola taiwanensis</name>
    <dbReference type="NCBI Taxonomy" id="591372"/>
    <lineage>
        <taxon>Bacteria</taxon>
        <taxon>Pseudomonadati</taxon>
        <taxon>Pseudomonadota</taxon>
        <taxon>Alphaproteobacteria</taxon>
        <taxon>Rhodobacterales</taxon>
        <taxon>Paracoccaceae</taxon>
        <taxon>Agaricicola</taxon>
    </lineage>
</organism>
<proteinExistence type="predicted"/>
<name>A0A8J2YCX9_9RHOB</name>
<evidence type="ECO:0008006" key="3">
    <source>
        <dbReference type="Google" id="ProtNLM"/>
    </source>
</evidence>
<reference evidence="1" key="1">
    <citation type="journal article" date="2014" name="Int. J. Syst. Evol. Microbiol.">
        <title>Complete genome sequence of Corynebacterium casei LMG S-19264T (=DSM 44701T), isolated from a smear-ripened cheese.</title>
        <authorList>
            <consortium name="US DOE Joint Genome Institute (JGI-PGF)"/>
            <person name="Walter F."/>
            <person name="Albersmeier A."/>
            <person name="Kalinowski J."/>
            <person name="Ruckert C."/>
        </authorList>
    </citation>
    <scope>NUCLEOTIDE SEQUENCE</scope>
    <source>
        <strain evidence="1">CCM 7684</strain>
    </source>
</reference>
<evidence type="ECO:0000313" key="2">
    <source>
        <dbReference type="Proteomes" id="UP000602745"/>
    </source>
</evidence>
<reference evidence="1" key="2">
    <citation type="submission" date="2020-09" db="EMBL/GenBank/DDBJ databases">
        <authorList>
            <person name="Sun Q."/>
            <person name="Sedlacek I."/>
        </authorList>
    </citation>
    <scope>NUCLEOTIDE SEQUENCE</scope>
    <source>
        <strain evidence="1">CCM 7684</strain>
    </source>
</reference>
<gene>
    <name evidence="1" type="ORF">GCM10007276_14720</name>
</gene>
<dbReference type="EMBL" id="BMCP01000001">
    <property type="protein sequence ID" value="GGE38426.1"/>
    <property type="molecule type" value="Genomic_DNA"/>
</dbReference>
<dbReference type="InterPro" id="IPR006597">
    <property type="entry name" value="Sel1-like"/>
</dbReference>
<keyword evidence="2" id="KW-1185">Reference proteome</keyword>
<sequence length="91" mass="10103">MKMARFDVLSTESAAIGGMVAGSDMYIRLGLMYSSGRSVPLDRVAAHMWFNIAALKGERDAARMRRELSEEMAPEEVAAAQRAAREWLTTH</sequence>
<comment type="caution">
    <text evidence="1">The sequence shown here is derived from an EMBL/GenBank/DDBJ whole genome shotgun (WGS) entry which is preliminary data.</text>
</comment>
<dbReference type="AlphaFoldDB" id="A0A8J2YCX9"/>
<dbReference type="SMART" id="SM00671">
    <property type="entry name" value="SEL1"/>
    <property type="match status" value="1"/>
</dbReference>
<dbReference type="InterPro" id="IPR011990">
    <property type="entry name" value="TPR-like_helical_dom_sf"/>
</dbReference>
<accession>A0A8J2YCX9</accession>
<evidence type="ECO:0000313" key="1">
    <source>
        <dbReference type="EMBL" id="GGE38426.1"/>
    </source>
</evidence>
<protein>
    <recommendedName>
        <fullName evidence="3">Sel1 repeat family protein</fullName>
    </recommendedName>
</protein>
<dbReference type="Gene3D" id="1.25.40.10">
    <property type="entry name" value="Tetratricopeptide repeat domain"/>
    <property type="match status" value="1"/>
</dbReference>
<dbReference type="Proteomes" id="UP000602745">
    <property type="component" value="Unassembled WGS sequence"/>
</dbReference>